<evidence type="ECO:0000256" key="4">
    <source>
        <dbReference type="ARBA" id="ARBA00023136"/>
    </source>
</evidence>
<dbReference type="Proteomes" id="UP000197065">
    <property type="component" value="Unassembled WGS sequence"/>
</dbReference>
<dbReference type="InterPro" id="IPR018045">
    <property type="entry name" value="S04_transporter_CS"/>
</dbReference>
<feature type="transmembrane region" description="Helical" evidence="5">
    <location>
        <begin position="293"/>
        <end position="311"/>
    </location>
</feature>
<dbReference type="RefSeq" id="WP_088561707.1">
    <property type="nucleotide sequence ID" value="NZ_FYEH01000007.1"/>
</dbReference>
<dbReference type="SUPFAM" id="SSF52091">
    <property type="entry name" value="SpoIIaa-like"/>
    <property type="match status" value="1"/>
</dbReference>
<dbReference type="Gene3D" id="3.30.750.24">
    <property type="entry name" value="STAS domain"/>
    <property type="match status" value="1"/>
</dbReference>
<dbReference type="InterPro" id="IPR036513">
    <property type="entry name" value="STAS_dom_sf"/>
</dbReference>
<feature type="transmembrane region" description="Helical" evidence="5">
    <location>
        <begin position="88"/>
        <end position="109"/>
    </location>
</feature>
<sequence length="492" mass="52084">MSSPLARMRAEWFGNVKNDVLAGLVVSFALIPEVIGFSIAAGVDPKVGLYASFCIAVTIAITGGRPGMISAAAGSVALLTPGLVHAHGAQYVIAASLLAGIIQIAAGCLRMGVLVRFVSRSVMTGFVNALAILIFSAQVPQLLGGGIEGYLMTALGLAIIYLLPRLTKAVPSSLICIVVLTAIALSTGMDLKTIGDMGQMPSELPYFVLPDVPFTFETLKIIAPYAVPMAMVGLLESMLTQNVVDEMTETRGQKNRECWGLGIANIVAGCFGGMAGCAMIGQTVVNVKSGGRGRLSCLMAGVFLLLLVVVFQDYARRIPMVALVAVMIMVSISTFDWGSFKALRTHPRVSSVVMLATVLVTVLTDDLSQGVIVGVLLSGVFFAFKVARLFKITSAFDPATSRRTYRVSGQIFFASADAFAEAIDTDEVLKSVVIDVSRAHFWDISAIGALDRIAEKLKRRGVEFRLEGLNEASAMMIDRVGTHAKAAGPPIV</sequence>
<dbReference type="InterPro" id="IPR011547">
    <property type="entry name" value="SLC26A/SulP_dom"/>
</dbReference>
<accession>A0A212RD73</accession>
<gene>
    <name evidence="7" type="ORF">SAMN07250955_107144</name>
</gene>
<comment type="subcellular location">
    <subcellularLocation>
        <location evidence="1">Membrane</location>
        <topology evidence="1">Multi-pass membrane protein</topology>
    </subcellularLocation>
</comment>
<dbReference type="CDD" id="cd07042">
    <property type="entry name" value="STAS_SulP_like_sulfate_transporter"/>
    <property type="match status" value="1"/>
</dbReference>
<dbReference type="PROSITE" id="PS01130">
    <property type="entry name" value="SLC26A"/>
    <property type="match status" value="1"/>
</dbReference>
<dbReference type="Pfam" id="PF01740">
    <property type="entry name" value="STAS"/>
    <property type="match status" value="1"/>
</dbReference>
<feature type="transmembrane region" description="Helical" evidence="5">
    <location>
        <begin position="47"/>
        <end position="68"/>
    </location>
</feature>
<evidence type="ECO:0000256" key="2">
    <source>
        <dbReference type="ARBA" id="ARBA00022692"/>
    </source>
</evidence>
<feature type="domain" description="STAS" evidence="6">
    <location>
        <begin position="405"/>
        <end position="492"/>
    </location>
</feature>
<keyword evidence="3 5" id="KW-1133">Transmembrane helix</keyword>
<dbReference type="OrthoDB" id="9771198at2"/>
<feature type="transmembrane region" description="Helical" evidence="5">
    <location>
        <begin position="259"/>
        <end position="281"/>
    </location>
</feature>
<evidence type="ECO:0000256" key="5">
    <source>
        <dbReference type="SAM" id="Phobius"/>
    </source>
</evidence>
<dbReference type="InterPro" id="IPR002645">
    <property type="entry name" value="STAS_dom"/>
</dbReference>
<keyword evidence="8" id="KW-1185">Reference proteome</keyword>
<feature type="transmembrane region" description="Helical" evidence="5">
    <location>
        <begin position="221"/>
        <end position="239"/>
    </location>
</feature>
<feature type="transmembrane region" description="Helical" evidence="5">
    <location>
        <begin position="318"/>
        <end position="340"/>
    </location>
</feature>
<dbReference type="EMBL" id="FYEH01000007">
    <property type="protein sequence ID" value="SNB70219.1"/>
    <property type="molecule type" value="Genomic_DNA"/>
</dbReference>
<dbReference type="Pfam" id="PF00916">
    <property type="entry name" value="Sulfate_transp"/>
    <property type="match status" value="2"/>
</dbReference>
<name>A0A212RD73_9PROT</name>
<keyword evidence="2 5" id="KW-0812">Transmembrane</keyword>
<evidence type="ECO:0000313" key="8">
    <source>
        <dbReference type="Proteomes" id="UP000197065"/>
    </source>
</evidence>
<evidence type="ECO:0000313" key="7">
    <source>
        <dbReference type="EMBL" id="SNB70219.1"/>
    </source>
</evidence>
<feature type="transmembrane region" description="Helical" evidence="5">
    <location>
        <begin position="121"/>
        <end position="139"/>
    </location>
</feature>
<protein>
    <submittedName>
        <fullName evidence="7">Sulfate permease, SulP family</fullName>
    </submittedName>
</protein>
<dbReference type="GO" id="GO:0016020">
    <property type="term" value="C:membrane"/>
    <property type="evidence" value="ECO:0007669"/>
    <property type="project" value="UniProtKB-SubCell"/>
</dbReference>
<dbReference type="InterPro" id="IPR052706">
    <property type="entry name" value="Membrane-Transporter-like"/>
</dbReference>
<feature type="transmembrane region" description="Helical" evidence="5">
    <location>
        <begin position="145"/>
        <end position="163"/>
    </location>
</feature>
<dbReference type="PANTHER" id="PTHR43310">
    <property type="entry name" value="SULFATE TRANSPORTER YBAR-RELATED"/>
    <property type="match status" value="1"/>
</dbReference>
<reference evidence="7 8" key="1">
    <citation type="submission" date="2017-06" db="EMBL/GenBank/DDBJ databases">
        <authorList>
            <person name="Kim H.J."/>
            <person name="Triplett B.A."/>
        </authorList>
    </citation>
    <scope>NUCLEOTIDE SEQUENCE [LARGE SCALE GENOMIC DNA]</scope>
    <source>
        <strain evidence="7 8">B29T1</strain>
    </source>
</reference>
<evidence type="ECO:0000256" key="3">
    <source>
        <dbReference type="ARBA" id="ARBA00022989"/>
    </source>
</evidence>
<evidence type="ECO:0000259" key="6">
    <source>
        <dbReference type="PROSITE" id="PS50801"/>
    </source>
</evidence>
<dbReference type="PANTHER" id="PTHR43310:SF1">
    <property type="entry name" value="SULFATE TRANSPORTER YBAR-RELATED"/>
    <property type="match status" value="1"/>
</dbReference>
<feature type="transmembrane region" description="Helical" evidence="5">
    <location>
        <begin position="20"/>
        <end position="40"/>
    </location>
</feature>
<evidence type="ECO:0000256" key="1">
    <source>
        <dbReference type="ARBA" id="ARBA00004141"/>
    </source>
</evidence>
<dbReference type="PROSITE" id="PS50801">
    <property type="entry name" value="STAS"/>
    <property type="match status" value="1"/>
</dbReference>
<proteinExistence type="predicted"/>
<feature type="transmembrane region" description="Helical" evidence="5">
    <location>
        <begin position="170"/>
        <end position="189"/>
    </location>
</feature>
<dbReference type="GO" id="GO:0008271">
    <property type="term" value="F:secondary active sulfate transmembrane transporter activity"/>
    <property type="evidence" value="ECO:0007669"/>
    <property type="project" value="InterPro"/>
</dbReference>
<keyword evidence="4 5" id="KW-0472">Membrane</keyword>
<feature type="transmembrane region" description="Helical" evidence="5">
    <location>
        <begin position="352"/>
        <end position="384"/>
    </location>
</feature>
<dbReference type="AlphaFoldDB" id="A0A212RD73"/>
<organism evidence="7 8">
    <name type="scientific">Arboricoccus pini</name>
    <dbReference type="NCBI Taxonomy" id="1963835"/>
    <lineage>
        <taxon>Bacteria</taxon>
        <taxon>Pseudomonadati</taxon>
        <taxon>Pseudomonadota</taxon>
        <taxon>Alphaproteobacteria</taxon>
        <taxon>Geminicoccales</taxon>
        <taxon>Geminicoccaceae</taxon>
        <taxon>Arboricoccus</taxon>
    </lineage>
</organism>